<dbReference type="InterPro" id="IPR011006">
    <property type="entry name" value="CheY-like_superfamily"/>
</dbReference>
<evidence type="ECO:0000259" key="10">
    <source>
        <dbReference type="PROSITE" id="PS50110"/>
    </source>
</evidence>
<dbReference type="InterPro" id="IPR013767">
    <property type="entry name" value="PAS_fold"/>
</dbReference>
<dbReference type="Pfam" id="PF13426">
    <property type="entry name" value="PAS_9"/>
    <property type="match status" value="1"/>
</dbReference>
<dbReference type="Gene3D" id="3.30.450.20">
    <property type="entry name" value="PAS domain"/>
    <property type="match status" value="2"/>
</dbReference>
<dbReference type="GO" id="GO:0000160">
    <property type="term" value="P:phosphorelay signal transduction system"/>
    <property type="evidence" value="ECO:0007669"/>
    <property type="project" value="UniProtKB-KW"/>
</dbReference>
<dbReference type="SUPFAM" id="SSF52172">
    <property type="entry name" value="CheY-like"/>
    <property type="match status" value="1"/>
</dbReference>
<dbReference type="Pfam" id="PF00072">
    <property type="entry name" value="Response_reg"/>
    <property type="match status" value="1"/>
</dbReference>
<dbReference type="Gene3D" id="3.40.50.2300">
    <property type="match status" value="1"/>
</dbReference>
<keyword evidence="2" id="KW-0808">Transferase</keyword>
<name>A0A371NG51_9EURY</name>
<reference evidence="12 13" key="1">
    <citation type="submission" date="2018-07" db="EMBL/GenBank/DDBJ databases">
        <title>Genomic Encyclopedia of Type Strains, Phase IV (KMG-IV): sequencing the most valuable type-strain genomes for metagenomic binning, comparative biology and taxonomic classification.</title>
        <authorList>
            <person name="Goeker M."/>
        </authorList>
    </citation>
    <scope>NUCLEOTIDE SEQUENCE [LARGE SCALE GENOMIC DNA]</scope>
    <source>
        <strain evidence="12 13">DSM 7466</strain>
    </source>
</reference>
<evidence type="ECO:0000259" key="9">
    <source>
        <dbReference type="PROSITE" id="PS50109"/>
    </source>
</evidence>
<dbReference type="SMART" id="SM00387">
    <property type="entry name" value="HATPase_c"/>
    <property type="match status" value="1"/>
</dbReference>
<keyword evidence="5" id="KW-0067">ATP-binding</keyword>
<dbReference type="SMART" id="SM00091">
    <property type="entry name" value="PAS"/>
    <property type="match status" value="2"/>
</dbReference>
<gene>
    <name evidence="12" type="ORF">C7452_0911</name>
</gene>
<dbReference type="RefSeq" id="WP_115892360.1">
    <property type="nucleotide sequence ID" value="NZ_QREL01000001.1"/>
</dbReference>
<dbReference type="Proteomes" id="UP000256864">
    <property type="component" value="Unassembled WGS sequence"/>
</dbReference>
<dbReference type="InterPro" id="IPR003594">
    <property type="entry name" value="HATPase_dom"/>
</dbReference>
<feature type="coiled-coil region" evidence="8">
    <location>
        <begin position="120"/>
        <end position="149"/>
    </location>
</feature>
<keyword evidence="8" id="KW-0175">Coiled coil</keyword>
<dbReference type="GO" id="GO:0005524">
    <property type="term" value="F:ATP binding"/>
    <property type="evidence" value="ECO:0007669"/>
    <property type="project" value="UniProtKB-KW"/>
</dbReference>
<dbReference type="SUPFAM" id="SSF55785">
    <property type="entry name" value="PYP-like sensor domain (PAS domain)"/>
    <property type="match status" value="2"/>
</dbReference>
<evidence type="ECO:0000256" key="4">
    <source>
        <dbReference type="ARBA" id="ARBA00022777"/>
    </source>
</evidence>
<dbReference type="SUPFAM" id="SSF55874">
    <property type="entry name" value="ATPase domain of HSP90 chaperone/DNA topoisomerase II/histidine kinase"/>
    <property type="match status" value="1"/>
</dbReference>
<accession>A0A371NG51</accession>
<evidence type="ECO:0000256" key="7">
    <source>
        <dbReference type="PROSITE-ProRule" id="PRU00169"/>
    </source>
</evidence>
<dbReference type="InterPro" id="IPR011495">
    <property type="entry name" value="Sig_transdc_His_kin_sub2_dim/P"/>
</dbReference>
<feature type="domain" description="Response regulatory" evidence="10">
    <location>
        <begin position="6"/>
        <end position="121"/>
    </location>
</feature>
<evidence type="ECO:0000256" key="6">
    <source>
        <dbReference type="ARBA" id="ARBA00023012"/>
    </source>
</evidence>
<dbReference type="InterPro" id="IPR001789">
    <property type="entry name" value="Sig_transdc_resp-reg_receiver"/>
</dbReference>
<dbReference type="InterPro" id="IPR000014">
    <property type="entry name" value="PAS"/>
</dbReference>
<dbReference type="PROSITE" id="PS50110">
    <property type="entry name" value="RESPONSE_REGULATORY"/>
    <property type="match status" value="1"/>
</dbReference>
<keyword evidence="13" id="KW-1185">Reference proteome</keyword>
<evidence type="ECO:0000256" key="2">
    <source>
        <dbReference type="ARBA" id="ARBA00022679"/>
    </source>
</evidence>
<comment type="caution">
    <text evidence="12">The sequence shown here is derived from an EMBL/GenBank/DDBJ whole genome shotgun (WGS) entry which is preliminary data.</text>
</comment>
<dbReference type="AlphaFoldDB" id="A0A371NG51"/>
<protein>
    <submittedName>
        <fullName evidence="12">Two-component system sensor kinase</fullName>
    </submittedName>
</protein>
<dbReference type="InterPro" id="IPR036890">
    <property type="entry name" value="HATPase_C_sf"/>
</dbReference>
<feature type="domain" description="PAS" evidence="11">
    <location>
        <begin position="139"/>
        <end position="198"/>
    </location>
</feature>
<organism evidence="12 13">
    <name type="scientific">Methanothermobacter defluvii</name>
    <dbReference type="NCBI Taxonomy" id="49339"/>
    <lineage>
        <taxon>Archaea</taxon>
        <taxon>Methanobacteriati</taxon>
        <taxon>Methanobacteriota</taxon>
        <taxon>Methanomada group</taxon>
        <taxon>Methanobacteria</taxon>
        <taxon>Methanobacteriales</taxon>
        <taxon>Methanobacteriaceae</taxon>
        <taxon>Methanothermobacter</taxon>
    </lineage>
</organism>
<evidence type="ECO:0000259" key="11">
    <source>
        <dbReference type="PROSITE" id="PS50112"/>
    </source>
</evidence>
<dbReference type="PROSITE" id="PS50109">
    <property type="entry name" value="HIS_KIN"/>
    <property type="match status" value="1"/>
</dbReference>
<keyword evidence="3" id="KW-0547">Nucleotide-binding</keyword>
<dbReference type="GO" id="GO:0016301">
    <property type="term" value="F:kinase activity"/>
    <property type="evidence" value="ECO:0007669"/>
    <property type="project" value="UniProtKB-KW"/>
</dbReference>
<dbReference type="PANTHER" id="PTHR43065">
    <property type="entry name" value="SENSOR HISTIDINE KINASE"/>
    <property type="match status" value="1"/>
</dbReference>
<proteinExistence type="predicted"/>
<dbReference type="Pfam" id="PF07568">
    <property type="entry name" value="HisKA_2"/>
    <property type="match status" value="1"/>
</dbReference>
<sequence>MSEKLKVLILEDVPLDAELVIRELQRDGIEFEHLTVDSEDSFRRALEEFSPDIILADHALPSFDGVSALRIVRENYDIPFIFVSGKIGEEFAVDMLKAGATDYVLKNNLSKLPLAFRRALQEAEEERKIKKARKALEESERKYRALFEKSGNPIFICSTDGIILDVNPAAAGFLKSFREDIIGRDIREWIHEEDADRIFRDGEGGHLKFRVGLRGRTLDTSVTAVELDHEKLIYIMGKDVTAQKRIEKELKSSKEEYRVIFENTGTLTVICGSDMVIELANSAFEEFSGYSKGEIQGYMKFTDFVDASDATRIEAYYRLKGINPDAIPHNFEVVLRNRQGEERNFFATSVVIPGSERCLISLMDITHRKSVEKRLRRSLREKELLLREVHHRVKNNLQIISTLLMLQASTTGDKRLRDLYRDSQHRIDAISLIHEKLYESRDLSRVNLRDYIKTLLSDLLDSYGADSNGIDVRVKVDDVRLNIETAIPCGLIINELVSNSLKYAFPDGTGEITVEVHSTGEGYEMTVSDNGVGLPEDLDLEGSGTLGLRIVRNLVEQIDGELEIERPARFTIKFTEVEYRRRF</sequence>
<feature type="domain" description="Histidine kinase" evidence="9">
    <location>
        <begin position="388"/>
        <end position="566"/>
    </location>
</feature>
<dbReference type="CDD" id="cd00156">
    <property type="entry name" value="REC"/>
    <property type="match status" value="1"/>
</dbReference>
<dbReference type="Gene3D" id="3.30.565.10">
    <property type="entry name" value="Histidine kinase-like ATPase, C-terminal domain"/>
    <property type="match status" value="1"/>
</dbReference>
<evidence type="ECO:0000256" key="5">
    <source>
        <dbReference type="ARBA" id="ARBA00022840"/>
    </source>
</evidence>
<dbReference type="PANTHER" id="PTHR43065:SF23">
    <property type="entry name" value="SENSOR HISTIDINE KINASE PDTAS"/>
    <property type="match status" value="1"/>
</dbReference>
<feature type="modified residue" description="4-aspartylphosphate" evidence="7">
    <location>
        <position position="57"/>
    </location>
</feature>
<dbReference type="Pfam" id="PF00989">
    <property type="entry name" value="PAS"/>
    <property type="match status" value="1"/>
</dbReference>
<dbReference type="PROSITE" id="PS50112">
    <property type="entry name" value="PAS"/>
    <property type="match status" value="2"/>
</dbReference>
<dbReference type="Pfam" id="PF02518">
    <property type="entry name" value="HATPase_c"/>
    <property type="match status" value="1"/>
</dbReference>
<keyword evidence="6" id="KW-0902">Two-component regulatory system</keyword>
<dbReference type="NCBIfam" id="TIGR00229">
    <property type="entry name" value="sensory_box"/>
    <property type="match status" value="2"/>
</dbReference>
<feature type="domain" description="PAS" evidence="11">
    <location>
        <begin position="253"/>
        <end position="318"/>
    </location>
</feature>
<dbReference type="CDD" id="cd00130">
    <property type="entry name" value="PAS"/>
    <property type="match status" value="2"/>
</dbReference>
<evidence type="ECO:0000256" key="8">
    <source>
        <dbReference type="SAM" id="Coils"/>
    </source>
</evidence>
<keyword evidence="4 12" id="KW-0418">Kinase</keyword>
<dbReference type="EMBL" id="QREL01000001">
    <property type="protein sequence ID" value="REE28886.1"/>
    <property type="molecule type" value="Genomic_DNA"/>
</dbReference>
<keyword evidence="1 7" id="KW-0597">Phosphoprotein</keyword>
<evidence type="ECO:0000256" key="3">
    <source>
        <dbReference type="ARBA" id="ARBA00022741"/>
    </source>
</evidence>
<dbReference type="InterPro" id="IPR035965">
    <property type="entry name" value="PAS-like_dom_sf"/>
</dbReference>
<dbReference type="GO" id="GO:0006355">
    <property type="term" value="P:regulation of DNA-templated transcription"/>
    <property type="evidence" value="ECO:0007669"/>
    <property type="project" value="InterPro"/>
</dbReference>
<evidence type="ECO:0000313" key="13">
    <source>
        <dbReference type="Proteomes" id="UP000256864"/>
    </source>
</evidence>
<evidence type="ECO:0000256" key="1">
    <source>
        <dbReference type="ARBA" id="ARBA00022553"/>
    </source>
</evidence>
<dbReference type="SMART" id="SM00448">
    <property type="entry name" value="REC"/>
    <property type="match status" value="1"/>
</dbReference>
<dbReference type="InterPro" id="IPR005467">
    <property type="entry name" value="His_kinase_dom"/>
</dbReference>
<evidence type="ECO:0000313" key="12">
    <source>
        <dbReference type="EMBL" id="REE28886.1"/>
    </source>
</evidence>